<accession>A0A6L7I086</accession>
<evidence type="ECO:0000256" key="1">
    <source>
        <dbReference type="SAM" id="MobiDB-lite"/>
    </source>
</evidence>
<dbReference type="Proteomes" id="UP000474778">
    <property type="component" value="Unassembled WGS sequence"/>
</dbReference>
<name>A0A6L7I086_9GAMM</name>
<organism evidence="3 4">
    <name type="scientific">Shewanella insulae</name>
    <dbReference type="NCBI Taxonomy" id="2681496"/>
    <lineage>
        <taxon>Bacteria</taxon>
        <taxon>Pseudomonadati</taxon>
        <taxon>Pseudomonadota</taxon>
        <taxon>Gammaproteobacteria</taxon>
        <taxon>Alteromonadales</taxon>
        <taxon>Shewanellaceae</taxon>
        <taxon>Shewanella</taxon>
    </lineage>
</organism>
<feature type="transmembrane region" description="Helical" evidence="2">
    <location>
        <begin position="67"/>
        <end position="86"/>
    </location>
</feature>
<evidence type="ECO:0000313" key="3">
    <source>
        <dbReference type="EMBL" id="MXR69967.1"/>
    </source>
</evidence>
<feature type="transmembrane region" description="Helical" evidence="2">
    <location>
        <begin position="92"/>
        <end position="108"/>
    </location>
</feature>
<evidence type="ECO:0000313" key="4">
    <source>
        <dbReference type="Proteomes" id="UP000474778"/>
    </source>
</evidence>
<comment type="caution">
    <text evidence="3">The sequence shown here is derived from an EMBL/GenBank/DDBJ whole genome shotgun (WGS) entry which is preliminary data.</text>
</comment>
<dbReference type="EMBL" id="WRPA01000014">
    <property type="protein sequence ID" value="MXR69967.1"/>
    <property type="molecule type" value="Genomic_DNA"/>
</dbReference>
<sequence length="391" mass="41434">MSLNTFFCRQGVDSSLRFLVISGASLCLTYLFSLLFAGHSILLLLALPLIAVSALSAARRLIAPQRLLALTAIPGPLLLAASLLFAEQAWPSWVALILSILAVGFIISRPQPKAAVPFDSLGYSGPLMASAERRTRVEPTLVGDSPAYAHAAEHAVGQHGMGEDEPGLEQASHMASDLDAQPYQGDSRIDKYPQDSQPQDKLSQGINSFGAQLAKLFGNTLTAIKSHPRGALLGFGCLSLLLGSLSWLGGGDAAEQVAAESEPETQIAQVPATSIKQAAMPDGFKVQLEGKVLMLSWLGERGEPGTIWSLASAEGDGSCKNLTFNNGVSYRPMMVSLLADTSTQARFSPLDTSAIINDIAMRGSLTLCGYEFSLKGSQAALAKEPAFRPYL</sequence>
<reference evidence="3 4" key="1">
    <citation type="submission" date="2019-12" db="EMBL/GenBank/DDBJ databases">
        <title>Shewanella insulae sp. nov., isolated from a tidal flat.</title>
        <authorList>
            <person name="Yoon J.-H."/>
        </authorList>
    </citation>
    <scope>NUCLEOTIDE SEQUENCE [LARGE SCALE GENOMIC DNA]</scope>
    <source>
        <strain evidence="3 4">JBTF-M18</strain>
    </source>
</reference>
<feature type="region of interest" description="Disordered" evidence="1">
    <location>
        <begin position="180"/>
        <end position="202"/>
    </location>
</feature>
<evidence type="ECO:0000256" key="2">
    <source>
        <dbReference type="SAM" id="Phobius"/>
    </source>
</evidence>
<keyword evidence="2" id="KW-0472">Membrane</keyword>
<proteinExistence type="predicted"/>
<keyword evidence="4" id="KW-1185">Reference proteome</keyword>
<keyword evidence="2" id="KW-0812">Transmembrane</keyword>
<keyword evidence="2" id="KW-1133">Transmembrane helix</keyword>
<dbReference type="AlphaFoldDB" id="A0A6L7I086"/>
<feature type="transmembrane region" description="Helical" evidence="2">
    <location>
        <begin position="41"/>
        <end position="58"/>
    </location>
</feature>
<protein>
    <submittedName>
        <fullName evidence="3">Uncharacterized protein</fullName>
    </submittedName>
</protein>
<dbReference type="RefSeq" id="WP_160797596.1">
    <property type="nucleotide sequence ID" value="NZ_WRPA01000014.1"/>
</dbReference>
<gene>
    <name evidence="3" type="ORF">GNT65_14990</name>
</gene>